<proteinExistence type="predicted"/>
<organism evidence="1 2">
    <name type="scientific">Salipiger bermudensis (strain DSM 26914 / JCM 13377 / KCTC 12554 / HTCC2601)</name>
    <name type="common">Pelagibaca bermudensis</name>
    <dbReference type="NCBI Taxonomy" id="314265"/>
    <lineage>
        <taxon>Bacteria</taxon>
        <taxon>Pseudomonadati</taxon>
        <taxon>Pseudomonadota</taxon>
        <taxon>Alphaproteobacteria</taxon>
        <taxon>Rhodobacterales</taxon>
        <taxon>Roseobacteraceae</taxon>
        <taxon>Salipiger</taxon>
    </lineage>
</organism>
<gene>
    <name evidence="1" type="ORF">R2601_20806</name>
</gene>
<accession>Q0FT78</accession>
<dbReference type="Proteomes" id="UP000006230">
    <property type="component" value="Unassembled WGS sequence"/>
</dbReference>
<comment type="caution">
    <text evidence="1">The sequence shown here is derived from an EMBL/GenBank/DDBJ whole genome shotgun (WGS) entry which is preliminary data.</text>
</comment>
<dbReference type="AlphaFoldDB" id="Q0FT78"/>
<keyword evidence="2" id="KW-1185">Reference proteome</keyword>
<name>Q0FT78_SALBH</name>
<dbReference type="STRING" id="314265.R2601_20806"/>
<evidence type="ECO:0000313" key="2">
    <source>
        <dbReference type="Proteomes" id="UP000006230"/>
    </source>
</evidence>
<reference evidence="1 2" key="1">
    <citation type="journal article" date="2010" name="J. Bacteriol.">
        <title>Genome sequences of Pelagibaca bermudensis HTCC2601T and Maritimibacter alkaliphilus HTCC2654T, the type strains of two marine Roseobacter genera.</title>
        <authorList>
            <person name="Thrash J.C."/>
            <person name="Cho J.C."/>
            <person name="Ferriera S."/>
            <person name="Johnson J."/>
            <person name="Vergin K.L."/>
            <person name="Giovannoni S.J."/>
        </authorList>
    </citation>
    <scope>NUCLEOTIDE SEQUENCE [LARGE SCALE GENOMIC DNA]</scope>
    <source>
        <strain evidence="2">DSM 26914 / JCM 13377 / KCTC 12554 / HTCC2601</strain>
    </source>
</reference>
<dbReference type="HOGENOM" id="CLU_3412757_0_0_5"/>
<sequence length="28" mass="3469">MRQFFVNMFSQVTFYWEKRLTMHVCAAP</sequence>
<evidence type="ECO:0000313" key="1">
    <source>
        <dbReference type="EMBL" id="EAU47291.1"/>
    </source>
</evidence>
<protein>
    <submittedName>
        <fullName evidence="1">Uncharacterized protein</fullName>
    </submittedName>
</protein>
<dbReference type="EMBL" id="AATQ01000007">
    <property type="protein sequence ID" value="EAU47291.1"/>
    <property type="molecule type" value="Genomic_DNA"/>
</dbReference>